<dbReference type="GO" id="GO:0140492">
    <property type="term" value="F:metal-dependent deubiquitinase activity"/>
    <property type="evidence" value="ECO:0007669"/>
    <property type="project" value="InterPro"/>
</dbReference>
<dbReference type="PROSITE" id="PS50249">
    <property type="entry name" value="MPN"/>
    <property type="match status" value="1"/>
</dbReference>
<evidence type="ECO:0000256" key="8">
    <source>
        <dbReference type="ARBA" id="ARBA00023049"/>
    </source>
</evidence>
<dbReference type="CDD" id="cd08066">
    <property type="entry name" value="MPN_AMSH_like"/>
    <property type="match status" value="1"/>
</dbReference>
<dbReference type="InterPro" id="IPR037518">
    <property type="entry name" value="MPN"/>
</dbReference>
<feature type="domain" description="MPN" evidence="10">
    <location>
        <begin position="350"/>
        <end position="480"/>
    </location>
</feature>
<dbReference type="GeneID" id="54357021"/>
<evidence type="ECO:0000256" key="2">
    <source>
        <dbReference type="ARBA" id="ARBA00010981"/>
    </source>
</evidence>
<dbReference type="Pfam" id="PF01398">
    <property type="entry name" value="JAB"/>
    <property type="match status" value="1"/>
</dbReference>
<dbReference type="SMART" id="SM00232">
    <property type="entry name" value="JAB_MPN"/>
    <property type="match status" value="1"/>
</dbReference>
<dbReference type="FunFam" id="3.40.140.10:FF:000033">
    <property type="entry name" value="AMSH-like protease sst2"/>
    <property type="match status" value="1"/>
</dbReference>
<evidence type="ECO:0000256" key="5">
    <source>
        <dbReference type="ARBA" id="ARBA00022786"/>
    </source>
</evidence>
<dbReference type="OrthoDB" id="3640at2759"/>
<evidence type="ECO:0000256" key="6">
    <source>
        <dbReference type="ARBA" id="ARBA00022801"/>
    </source>
</evidence>
<dbReference type="SUPFAM" id="SSF140856">
    <property type="entry name" value="USP8 N-terminal domain-like"/>
    <property type="match status" value="1"/>
</dbReference>
<evidence type="ECO:0000256" key="7">
    <source>
        <dbReference type="ARBA" id="ARBA00022833"/>
    </source>
</evidence>
<organism evidence="12">
    <name type="scientific">Dissoconium aciculare CBS 342.82</name>
    <dbReference type="NCBI Taxonomy" id="1314786"/>
    <lineage>
        <taxon>Eukaryota</taxon>
        <taxon>Fungi</taxon>
        <taxon>Dikarya</taxon>
        <taxon>Ascomycota</taxon>
        <taxon>Pezizomycotina</taxon>
        <taxon>Dothideomycetes</taxon>
        <taxon>Dothideomycetidae</taxon>
        <taxon>Mycosphaerellales</taxon>
        <taxon>Dissoconiaceae</taxon>
        <taxon>Dissoconium</taxon>
    </lineage>
</organism>
<evidence type="ECO:0000256" key="3">
    <source>
        <dbReference type="ARBA" id="ARBA00022670"/>
    </source>
</evidence>
<dbReference type="AlphaFoldDB" id="A0A6J3MB01"/>
<feature type="compositionally biased region" description="Basic and acidic residues" evidence="9">
    <location>
        <begin position="186"/>
        <end position="229"/>
    </location>
</feature>
<dbReference type="Gene3D" id="3.40.140.10">
    <property type="entry name" value="Cytidine Deaminase, domain 2"/>
    <property type="match status" value="1"/>
</dbReference>
<keyword evidence="7" id="KW-0862">Zinc</keyword>
<dbReference type="SUPFAM" id="SSF102712">
    <property type="entry name" value="JAB1/MPN domain"/>
    <property type="match status" value="1"/>
</dbReference>
<dbReference type="Gene3D" id="1.20.58.80">
    <property type="entry name" value="Phosphotransferase system, lactose/cellobiose-type IIA subunit"/>
    <property type="match status" value="1"/>
</dbReference>
<comment type="similarity">
    <text evidence="2">Belongs to the peptidase M67C family.</text>
</comment>
<dbReference type="PANTHER" id="PTHR12947">
    <property type="entry name" value="AMSH-LIKE PROTEASE"/>
    <property type="match status" value="1"/>
</dbReference>
<dbReference type="RefSeq" id="XP_033462226.1">
    <property type="nucleotide sequence ID" value="XM_033599222.1"/>
</dbReference>
<keyword evidence="5" id="KW-0833">Ubl conjugation pathway</keyword>
<reference evidence="12" key="2">
    <citation type="submission" date="2020-04" db="EMBL/GenBank/DDBJ databases">
        <authorList>
            <consortium name="NCBI Genome Project"/>
        </authorList>
    </citation>
    <scope>NUCLEOTIDE SEQUENCE</scope>
    <source>
        <strain evidence="12">CBS 342.82</strain>
    </source>
</reference>
<feature type="region of interest" description="Disordered" evidence="9">
    <location>
        <begin position="116"/>
        <end position="174"/>
    </location>
</feature>
<feature type="region of interest" description="Disordered" evidence="9">
    <location>
        <begin position="186"/>
        <end position="342"/>
    </location>
</feature>
<dbReference type="GO" id="GO:0070536">
    <property type="term" value="P:protein K63-linked deubiquitination"/>
    <property type="evidence" value="ECO:0007669"/>
    <property type="project" value="InterPro"/>
</dbReference>
<evidence type="ECO:0000256" key="9">
    <source>
        <dbReference type="SAM" id="MobiDB-lite"/>
    </source>
</evidence>
<feature type="compositionally biased region" description="Basic and acidic residues" evidence="9">
    <location>
        <begin position="284"/>
        <end position="302"/>
    </location>
</feature>
<dbReference type="InterPro" id="IPR015063">
    <property type="entry name" value="USP8_dimer"/>
</dbReference>
<dbReference type="InterPro" id="IPR000555">
    <property type="entry name" value="JAMM/MPN+_dom"/>
</dbReference>
<keyword evidence="8" id="KW-0482">Metalloprotease</keyword>
<gene>
    <name evidence="12" type="ORF">K489DRAFT_151112</name>
</gene>
<sequence length="527" mass="59601">MSSSQRQAGPAESRSVEEIVRDASNFEFSIHRPFRQWIRAGRQLLTEATLCENDDSVQLAYLYLYRYAELVLEKLPQHPDYRKPEYKDELAQTRRTLSQSLPKLEKWKPRIAQEHEQHMRAQEQAAIQRQESRNGSIYDTPPYGRTEQPTDRMSDLSISSPRSPNYTVDPVKDQQLAMEVAYREIERRNASNSNPRRDRSHADEDPTRAIREAGQRISRRTDSRDDRGSQSDLRQQVKYSYPAIPAKPTRYDLNPSPESQSRPSYRDAPPPPRPAKEAIYGDGMYDRPARPAKEPIPDRRDSSLTTAPPPIPTKQTIVSTPPAPTSTAPPSSRYTFQSSARTESGAPLRTIFLPSGLRRTFLSVAQANTSRNLETCGILCGTLLSNALFITHLMIPEQTSTSDTCDTTEAGDAALFERCDRGQLIVCGWIHTHPSQTCFLSSRDLHTCSGYQVMLPEAIAIVCAPRHDPDWGIFRLTDPPGLRHVLDCRQTGLFHPHDEPDLYTDALRPGHVVEGDGLEFEVVDMRP</sequence>
<dbReference type="GO" id="GO:0046872">
    <property type="term" value="F:metal ion binding"/>
    <property type="evidence" value="ECO:0007669"/>
    <property type="project" value="UniProtKB-KW"/>
</dbReference>
<keyword evidence="11" id="KW-1185">Reference proteome</keyword>
<evidence type="ECO:0000313" key="12">
    <source>
        <dbReference type="RefSeq" id="XP_033462226.1"/>
    </source>
</evidence>
<evidence type="ECO:0000256" key="4">
    <source>
        <dbReference type="ARBA" id="ARBA00022723"/>
    </source>
</evidence>
<evidence type="ECO:0000313" key="11">
    <source>
        <dbReference type="Proteomes" id="UP000504637"/>
    </source>
</evidence>
<name>A0A6J3MB01_9PEZI</name>
<dbReference type="Pfam" id="PF08969">
    <property type="entry name" value="USP8_dimer"/>
    <property type="match status" value="1"/>
</dbReference>
<dbReference type="GO" id="GO:0061578">
    <property type="term" value="F:K63-linked deubiquitinase activity"/>
    <property type="evidence" value="ECO:0007669"/>
    <property type="project" value="InterPro"/>
</dbReference>
<reference evidence="12" key="3">
    <citation type="submission" date="2025-08" db="UniProtKB">
        <authorList>
            <consortium name="RefSeq"/>
        </authorList>
    </citation>
    <scope>IDENTIFICATION</scope>
    <source>
        <strain evidence="12">CBS 342.82</strain>
    </source>
</reference>
<feature type="compositionally biased region" description="Polar residues" evidence="9">
    <location>
        <begin position="156"/>
        <end position="166"/>
    </location>
</feature>
<evidence type="ECO:0000256" key="1">
    <source>
        <dbReference type="ARBA" id="ARBA00001947"/>
    </source>
</evidence>
<dbReference type="GO" id="GO:0016020">
    <property type="term" value="C:membrane"/>
    <property type="evidence" value="ECO:0007669"/>
    <property type="project" value="TreeGrafter"/>
</dbReference>
<reference evidence="12" key="1">
    <citation type="submission" date="2020-01" db="EMBL/GenBank/DDBJ databases">
        <authorList>
            <consortium name="DOE Joint Genome Institute"/>
            <person name="Haridas S."/>
            <person name="Albert R."/>
            <person name="Binder M."/>
            <person name="Bloem J."/>
            <person name="Labutti K."/>
            <person name="Salamov A."/>
            <person name="Andreopoulos B."/>
            <person name="Baker S.E."/>
            <person name="Barry K."/>
            <person name="Bills G."/>
            <person name="Bluhm B.H."/>
            <person name="Cannon C."/>
            <person name="Castanera R."/>
            <person name="Culley D.E."/>
            <person name="Daum C."/>
            <person name="Ezra D."/>
            <person name="Gonzalez J.B."/>
            <person name="Henrissat B."/>
            <person name="Kuo A."/>
            <person name="Liang C."/>
            <person name="Lipzen A."/>
            <person name="Lutzoni F."/>
            <person name="Magnuson J."/>
            <person name="Mondo S."/>
            <person name="Nolan M."/>
            <person name="Ohm R."/>
            <person name="Pangilinan J."/>
            <person name="Park H.-J."/>
            <person name="Ramirez L."/>
            <person name="Alfaro M."/>
            <person name="Sun H."/>
            <person name="Tritt A."/>
            <person name="Yoshinaga Y."/>
            <person name="Zwiers L.-H."/>
            <person name="Turgeon B.G."/>
            <person name="Goodwin S.B."/>
            <person name="Spatafora J.W."/>
            <person name="Crous P.W."/>
            <person name="Grigoriev I.V."/>
        </authorList>
    </citation>
    <scope>NUCLEOTIDE SEQUENCE</scope>
    <source>
        <strain evidence="12">CBS 342.82</strain>
    </source>
</reference>
<protein>
    <recommendedName>
        <fullName evidence="10">MPN domain-containing protein</fullName>
    </recommendedName>
</protein>
<evidence type="ECO:0000259" key="10">
    <source>
        <dbReference type="PROSITE" id="PS50249"/>
    </source>
</evidence>
<accession>A0A6J3MB01</accession>
<keyword evidence="6" id="KW-0378">Hydrolase</keyword>
<feature type="compositionally biased region" description="Polar residues" evidence="9">
    <location>
        <begin position="333"/>
        <end position="342"/>
    </location>
</feature>
<comment type="cofactor">
    <cofactor evidence="1">
        <name>Zn(2+)</name>
        <dbReference type="ChEBI" id="CHEBI:29105"/>
    </cofactor>
</comment>
<keyword evidence="4" id="KW-0479">Metal-binding</keyword>
<dbReference type="GO" id="GO:0006508">
    <property type="term" value="P:proteolysis"/>
    <property type="evidence" value="ECO:0007669"/>
    <property type="project" value="UniProtKB-KW"/>
</dbReference>
<dbReference type="InterPro" id="IPR044098">
    <property type="entry name" value="STAMBP/STALP-like_MPN"/>
</dbReference>
<dbReference type="Proteomes" id="UP000504637">
    <property type="component" value="Unplaced"/>
</dbReference>
<keyword evidence="3" id="KW-0645">Protease</keyword>
<dbReference type="PANTHER" id="PTHR12947:SF13">
    <property type="entry name" value="FI19924P1"/>
    <property type="match status" value="1"/>
</dbReference>
<proteinExistence type="inferred from homology"/>
<dbReference type="GO" id="GO:0005768">
    <property type="term" value="C:endosome"/>
    <property type="evidence" value="ECO:0007669"/>
    <property type="project" value="TreeGrafter"/>
</dbReference>